<keyword evidence="2" id="KW-1185">Reference proteome</keyword>
<protein>
    <submittedName>
        <fullName evidence="1">Sister chromatid cohesion protein pds5</fullName>
    </submittedName>
</protein>
<dbReference type="EMBL" id="JAUTXU010000164">
    <property type="protein sequence ID" value="KAK3702201.1"/>
    <property type="molecule type" value="Genomic_DNA"/>
</dbReference>
<evidence type="ECO:0000313" key="2">
    <source>
        <dbReference type="Proteomes" id="UP001281147"/>
    </source>
</evidence>
<reference evidence="1" key="1">
    <citation type="submission" date="2023-07" db="EMBL/GenBank/DDBJ databases">
        <title>Black Yeasts Isolated from many extreme environments.</title>
        <authorList>
            <person name="Coleine C."/>
            <person name="Stajich J.E."/>
            <person name="Selbmann L."/>
        </authorList>
    </citation>
    <scope>NUCLEOTIDE SEQUENCE</scope>
    <source>
        <strain evidence="1">CCFEE 5714</strain>
    </source>
</reference>
<comment type="caution">
    <text evidence="1">The sequence shown here is derived from an EMBL/GenBank/DDBJ whole genome shotgun (WGS) entry which is preliminary data.</text>
</comment>
<gene>
    <name evidence="1" type="primary">PDS5_1</name>
    <name evidence="1" type="ORF">LTR37_015033</name>
</gene>
<name>A0ACC3MRS2_9PEZI</name>
<organism evidence="1 2">
    <name type="scientific">Vermiconidia calcicola</name>
    <dbReference type="NCBI Taxonomy" id="1690605"/>
    <lineage>
        <taxon>Eukaryota</taxon>
        <taxon>Fungi</taxon>
        <taxon>Dikarya</taxon>
        <taxon>Ascomycota</taxon>
        <taxon>Pezizomycotina</taxon>
        <taxon>Dothideomycetes</taxon>
        <taxon>Dothideomycetidae</taxon>
        <taxon>Mycosphaerellales</taxon>
        <taxon>Extremaceae</taxon>
        <taxon>Vermiconidia</taxon>
    </lineage>
</organism>
<evidence type="ECO:0000313" key="1">
    <source>
        <dbReference type="EMBL" id="KAK3702201.1"/>
    </source>
</evidence>
<accession>A0ACC3MRS2</accession>
<proteinExistence type="predicted"/>
<dbReference type="Proteomes" id="UP001281147">
    <property type="component" value="Unassembled WGS sequence"/>
</dbReference>
<sequence length="1445" mass="160303">MARGRNKAPSPEPMEVEDEDAQDVEDNEAQPLQFDEPITWRPGKAIAVSELLRRLETLCEELSSMSQEDADRGTLVPKAQELASPQLMEHKDKGVKTYAMLCIMEMFRLLAPNAPYKKGQLKQIFTLYTSTIVPALANPSDPYNQQNSTILASLNDNKIIALLADLPGCDYVILNLVTNCFDVMAGGGKGSNGEKLPKNLEYHMTGMLCTLLDELGNVPSGVVDIILAQFLRADPTAVSSGSKKGELKSSQVVLELPPAYNMARSVCNTCSENMVRAIGQYFSSVLIDASESFATVKASKSRGRKRTHDESEDESDDGLLTPPAESDLHEVEKAHRLLRELWRSSPDIVQNVIPQMEAEIEAESTPLRTMAVQTVGDMISGIGAAGPPPAPLLDPAAYPSQSLDDYIPAPQDQNVLLTPNAPLAFSSVYPTAYHKFIDRYKDKAPQVRSAWASEAGRIILTSGGGKGLDEEQEKTLLLHLANMLQDTDERVRLAAVQTIAHFDFPSIIQKLGKSGSVLTPGSVLSHLGDRIKDRKHHVRVAAVELLGRIWGVAAGAISEGNERTRDLLGGIPSKIFDAYYINEREVNALVQRVLFESLLPVTYPPIKPRQPSNSHSQRVNDSQSAMDTLPDPDAIRAERILVLVRDLDQKARLIFFNMQTKQFSFAKYLEAYLKLCEDFNGGATEENAKETKKKLDRIIDVIAKACDSVADPLVAAEHLKKFAKQHDRRSYQLIRFCHSPESDFRKVFKAMKELMKRLDDSPSTMSGVLDTMLPLVRSTAILVYNKSHVPAIVNISRTDEKGLGAAAHVVLKEISAKAPDVFKVHVHELCETLKKQTPSATTAADPAVVDTLKACAGFARRFPEGMPKDRDFYKAMIAYCIHGTPPKAAKHAVTVIVSSADKKEMYIKEIQKACIKSFAYGDEGFLSKLASISQLRLLANKECEDQSDAIMDIAANQVLGEIREPADGSEKQWSEEIDDDLSAKLWALRILVNSLRGFNANDAEDPGKELKEVADPVYKLLNTLIKEDGELSKSGSTPQNHRAHLRLAAAVQLLKLSCNRTFDPLLTQNDFNQLSKVAQDEVPEVRAGFVKALKKYLGNGTLGNRFYGLVLLYAFEPQKVVKESTITWLKSRAAMSAKQKDNMMEASFPRFMSLLAHHQDFSTETAHLEDFVEYIMFYLKNVATETTLPLIYHFAQRLKMVQDIIDPEKSENLYVLSDIAEAAIRYFQENQGWSLQVMSSKAGLPSGLFSKLPSHAIAQEIAEKRYIPEELADELEDLVKNSMKTKKRKSDGSSNHAAKKPKQSTTSTSTKKLPVRKAPKPVKTPKKKTEDTIPSSDRRKSTRASNARNYAEHDDSEDDEELEHWQEDDGEEANKENVESSTPPTSDPTPAPVVEKKDAQGRDKRRPASKTTTPQKSSRRPPARTTRATRGNEDKDIMDVPRDSE</sequence>